<protein>
    <submittedName>
        <fullName evidence="2">Zinc finger E-box-binding homeobox 2</fullName>
    </submittedName>
</protein>
<feature type="region of interest" description="Disordered" evidence="1">
    <location>
        <begin position="1"/>
        <end position="20"/>
    </location>
</feature>
<name>A0A4V6AMX2_COLLU</name>
<feature type="region of interest" description="Disordered" evidence="1">
    <location>
        <begin position="130"/>
        <end position="190"/>
    </location>
</feature>
<keyword evidence="2" id="KW-0371">Homeobox</keyword>
<evidence type="ECO:0000313" key="2">
    <source>
        <dbReference type="EMBL" id="TKS66722.1"/>
    </source>
</evidence>
<feature type="compositionally biased region" description="Basic residues" evidence="1">
    <location>
        <begin position="159"/>
        <end position="176"/>
    </location>
</feature>
<dbReference type="AlphaFoldDB" id="A0A4V6AMX2"/>
<sequence length="284" mass="31436">MASPVGIDAGQRTEQNRSADRPGIIQNLKLNISSYLQRMYFLLRQVQDGFGHRTDVDRLPLGALSLRQGGVTQTVPDLPARSHAPIPDTALRQHRDVPDGTGSRSQSARRVPELLYLGGQVRADRCARTAAERSRIEEPHADCTDSSMKQEMMAEGPRCKRRKQANPRRKNGKSTTHHTVPARPAGAPGWELPARLLLGPRQTDSEKFFNGTLRRTSFRTEPGPAGLELPVLDECQGPVQFRRRRRATCLTAVSASSPVFSVSMFTTCSHIDATFQTSDSLRTD</sequence>
<reference evidence="2 3" key="1">
    <citation type="submission" date="2019-01" db="EMBL/GenBank/DDBJ databases">
        <title>Genome Assembly of Collichthys lucidus.</title>
        <authorList>
            <person name="Cai M."/>
            <person name="Xiao S."/>
        </authorList>
    </citation>
    <scope>NUCLEOTIDE SEQUENCE [LARGE SCALE GENOMIC DNA]</scope>
    <source>
        <strain evidence="2">JT15FE1705JMU</strain>
        <tissue evidence="2">Muscle</tissue>
    </source>
</reference>
<dbReference type="GO" id="GO:0003677">
    <property type="term" value="F:DNA binding"/>
    <property type="evidence" value="ECO:0007669"/>
    <property type="project" value="UniProtKB-KW"/>
</dbReference>
<dbReference type="Proteomes" id="UP000298787">
    <property type="component" value="Chromosome 2"/>
</dbReference>
<organism evidence="2 3">
    <name type="scientific">Collichthys lucidus</name>
    <name type="common">Big head croaker</name>
    <name type="synonym">Sciaena lucida</name>
    <dbReference type="NCBI Taxonomy" id="240159"/>
    <lineage>
        <taxon>Eukaryota</taxon>
        <taxon>Metazoa</taxon>
        <taxon>Chordata</taxon>
        <taxon>Craniata</taxon>
        <taxon>Vertebrata</taxon>
        <taxon>Euteleostomi</taxon>
        <taxon>Actinopterygii</taxon>
        <taxon>Neopterygii</taxon>
        <taxon>Teleostei</taxon>
        <taxon>Neoteleostei</taxon>
        <taxon>Acanthomorphata</taxon>
        <taxon>Eupercaria</taxon>
        <taxon>Sciaenidae</taxon>
        <taxon>Collichthys</taxon>
    </lineage>
</organism>
<accession>A0A4V6AMX2</accession>
<evidence type="ECO:0000256" key="1">
    <source>
        <dbReference type="SAM" id="MobiDB-lite"/>
    </source>
</evidence>
<keyword evidence="3" id="KW-1185">Reference proteome</keyword>
<gene>
    <name evidence="2" type="ORF">D9C73_001955</name>
</gene>
<keyword evidence="2" id="KW-0238">DNA-binding</keyword>
<feature type="compositionally biased region" description="Basic and acidic residues" evidence="1">
    <location>
        <begin position="130"/>
        <end position="143"/>
    </location>
</feature>
<evidence type="ECO:0000313" key="3">
    <source>
        <dbReference type="Proteomes" id="UP000298787"/>
    </source>
</evidence>
<proteinExistence type="predicted"/>
<dbReference type="EMBL" id="CM014079">
    <property type="protein sequence ID" value="TKS66722.1"/>
    <property type="molecule type" value="Genomic_DNA"/>
</dbReference>